<feature type="compositionally biased region" description="Polar residues" evidence="1">
    <location>
        <begin position="54"/>
        <end position="74"/>
    </location>
</feature>
<dbReference type="AlphaFoldDB" id="A0A915KN12"/>
<reference evidence="3" key="1">
    <citation type="submission" date="2022-11" db="UniProtKB">
        <authorList>
            <consortium name="WormBaseParasite"/>
        </authorList>
    </citation>
    <scope>IDENTIFICATION</scope>
</reference>
<evidence type="ECO:0000313" key="2">
    <source>
        <dbReference type="Proteomes" id="UP000887565"/>
    </source>
</evidence>
<organism evidence="2 3">
    <name type="scientific">Romanomermis culicivorax</name>
    <name type="common">Nematode worm</name>
    <dbReference type="NCBI Taxonomy" id="13658"/>
    <lineage>
        <taxon>Eukaryota</taxon>
        <taxon>Metazoa</taxon>
        <taxon>Ecdysozoa</taxon>
        <taxon>Nematoda</taxon>
        <taxon>Enoplea</taxon>
        <taxon>Dorylaimia</taxon>
        <taxon>Mermithida</taxon>
        <taxon>Mermithoidea</taxon>
        <taxon>Mermithidae</taxon>
        <taxon>Romanomermis</taxon>
    </lineage>
</organism>
<proteinExistence type="predicted"/>
<evidence type="ECO:0000313" key="3">
    <source>
        <dbReference type="WBParaSite" id="nRc.2.0.1.t39429-RA"/>
    </source>
</evidence>
<dbReference type="WBParaSite" id="nRc.2.0.1.t39429-RA">
    <property type="protein sequence ID" value="nRc.2.0.1.t39429-RA"/>
    <property type="gene ID" value="nRc.2.0.1.g39429"/>
</dbReference>
<protein>
    <submittedName>
        <fullName evidence="3">Uncharacterized protein</fullName>
    </submittedName>
</protein>
<accession>A0A915KN12</accession>
<feature type="region of interest" description="Disordered" evidence="1">
    <location>
        <begin position="54"/>
        <end position="77"/>
    </location>
</feature>
<evidence type="ECO:0000256" key="1">
    <source>
        <dbReference type="SAM" id="MobiDB-lite"/>
    </source>
</evidence>
<dbReference type="Proteomes" id="UP000887565">
    <property type="component" value="Unplaced"/>
</dbReference>
<keyword evidence="2" id="KW-1185">Reference proteome</keyword>
<name>A0A915KN12_ROMCU</name>
<sequence>MNEMIENYLKAARQRFDAERNPNFLPFLNQLAETTTATASNATVIKSDNSAELSNNVVDGPSNNSTGVSRVSNNGGLLGSRRERLSRSFSATSVVVKCMNGNCDGQGSHQTNFLCDLCFKTQKRLMESFSASTMASSPPRFDQSLLDRNLMTDDMKAKIYAIDDDEDELLIKPATAPADNPYAVARSTFYASLAQTRNLPCSPAKQYKFSESQSYTIDLDIVAVGNLSYPDAPPPSVTIVQPLRSSIAPTNAKSTPMMTSAPRRPSAAVDAAPQISASPLQRSVYRTIETSYNVVNQVDSPQGSSICYYAPPIASIAADYGDNDADEPCCNLQCRAYDARCYSLCPKCIDRRRLEEKTNLEISNRPFIANLASGSSGKSKTPISYKKDVNYAEFMTPCIAVKETSNCTHLYST</sequence>